<gene>
    <name evidence="1" type="ORF">QEZ40_004670</name>
</gene>
<organism evidence="1 2">
    <name type="scientific">Streptomyces katrae</name>
    <dbReference type="NCBI Taxonomy" id="68223"/>
    <lineage>
        <taxon>Bacteria</taxon>
        <taxon>Bacillati</taxon>
        <taxon>Actinomycetota</taxon>
        <taxon>Actinomycetes</taxon>
        <taxon>Kitasatosporales</taxon>
        <taxon>Streptomycetaceae</taxon>
        <taxon>Streptomyces</taxon>
    </lineage>
</organism>
<name>A0ABT7H040_9ACTN</name>
<dbReference type="RefSeq" id="WP_285345174.1">
    <property type="nucleotide sequence ID" value="NZ_JASITI010000041.1"/>
</dbReference>
<dbReference type="EMBL" id="JASITI010000041">
    <property type="protein sequence ID" value="MDK9499253.1"/>
    <property type="molecule type" value="Genomic_DNA"/>
</dbReference>
<dbReference type="Proteomes" id="UP001223390">
    <property type="component" value="Unassembled WGS sequence"/>
</dbReference>
<sequence length="44" mass="4322">MVLARRADASDPLVDAVAAALADAHAPAEAPCGFHHAVAVGQSA</sequence>
<proteinExistence type="predicted"/>
<keyword evidence="2" id="KW-1185">Reference proteome</keyword>
<protein>
    <submittedName>
        <fullName evidence="1">Uncharacterized protein</fullName>
    </submittedName>
</protein>
<comment type="caution">
    <text evidence="1">The sequence shown here is derived from an EMBL/GenBank/DDBJ whole genome shotgun (WGS) entry which is preliminary data.</text>
</comment>
<evidence type="ECO:0000313" key="1">
    <source>
        <dbReference type="EMBL" id="MDK9499253.1"/>
    </source>
</evidence>
<reference evidence="1 2" key="1">
    <citation type="submission" date="2023-05" db="EMBL/GenBank/DDBJ databases">
        <title>Sequencing and Assembly of Streptomyces sp. NP73.</title>
        <authorList>
            <person name="Konwar A.N."/>
            <person name="Saikia K."/>
            <person name="Thakur D."/>
        </authorList>
    </citation>
    <scope>NUCLEOTIDE SEQUENCE [LARGE SCALE GENOMIC DNA]</scope>
    <source>
        <strain evidence="1 2">NP73</strain>
    </source>
</reference>
<accession>A0ABT7H040</accession>
<evidence type="ECO:0000313" key="2">
    <source>
        <dbReference type="Proteomes" id="UP001223390"/>
    </source>
</evidence>